<dbReference type="HOGENOM" id="CLU_099090_0_0_1"/>
<dbReference type="EMBL" id="KL585016">
    <property type="protein sequence ID" value="KEQ78667.1"/>
    <property type="molecule type" value="Genomic_DNA"/>
</dbReference>
<evidence type="ECO:0000313" key="2">
    <source>
        <dbReference type="Proteomes" id="UP000030706"/>
    </source>
</evidence>
<dbReference type="AlphaFoldDB" id="A0A074X9E3"/>
<organism evidence="1 2">
    <name type="scientific">Aureobasidium pullulans EXF-150</name>
    <dbReference type="NCBI Taxonomy" id="1043002"/>
    <lineage>
        <taxon>Eukaryota</taxon>
        <taxon>Fungi</taxon>
        <taxon>Dikarya</taxon>
        <taxon>Ascomycota</taxon>
        <taxon>Pezizomycotina</taxon>
        <taxon>Dothideomycetes</taxon>
        <taxon>Dothideomycetidae</taxon>
        <taxon>Dothideales</taxon>
        <taxon>Saccotheciaceae</taxon>
        <taxon>Aureobasidium</taxon>
    </lineage>
</organism>
<gene>
    <name evidence="1" type="ORF">M438DRAFT_169477</name>
</gene>
<dbReference type="GeneID" id="40741416"/>
<protein>
    <submittedName>
        <fullName evidence="1">Uncharacterized protein</fullName>
    </submittedName>
</protein>
<dbReference type="OrthoDB" id="3904603at2759"/>
<dbReference type="RefSeq" id="XP_029754854.1">
    <property type="nucleotide sequence ID" value="XM_029899110.1"/>
</dbReference>
<name>A0A074X9E3_AURPU</name>
<sequence>MTTLVIIERILGMIRVVALVYNEVLSTAKWHIIHIFSSLIHYHLFKSSHPHSINRNYSSNMVQFTTLLTAALAGVSFAAPLESRASSSPADNANNVVCGALLSPLTQVFDYQSGNVGGNVEDVLAAANNILSEAKLPKDVESILSSVTGGIVGSVTNGVSNILYGLSTAAENVDSECRTNAAYCTNELGAARAACASNQKAQAQDGCLQAKYTCARNGLLTSDQVNKMAPCCSQYTGSAAAAGFS</sequence>
<keyword evidence="2" id="KW-1185">Reference proteome</keyword>
<reference evidence="1 2" key="1">
    <citation type="journal article" date="2014" name="BMC Genomics">
        <title>Genome sequencing of four Aureobasidium pullulans varieties: biotechnological potential, stress tolerance, and description of new species.</title>
        <authorList>
            <person name="Gostin Ar C."/>
            <person name="Ohm R.A."/>
            <person name="Kogej T."/>
            <person name="Sonjak S."/>
            <person name="Turk M."/>
            <person name="Zajc J."/>
            <person name="Zalar P."/>
            <person name="Grube M."/>
            <person name="Sun H."/>
            <person name="Han J."/>
            <person name="Sharma A."/>
            <person name="Chiniquy J."/>
            <person name="Ngan C.Y."/>
            <person name="Lipzen A."/>
            <person name="Barry K."/>
            <person name="Grigoriev I.V."/>
            <person name="Gunde-Cimerman N."/>
        </authorList>
    </citation>
    <scope>NUCLEOTIDE SEQUENCE [LARGE SCALE GENOMIC DNA]</scope>
    <source>
        <strain evidence="1 2">EXF-150</strain>
    </source>
</reference>
<accession>A0A074X9E3</accession>
<proteinExistence type="predicted"/>
<evidence type="ECO:0000313" key="1">
    <source>
        <dbReference type="EMBL" id="KEQ78667.1"/>
    </source>
</evidence>
<dbReference type="Proteomes" id="UP000030706">
    <property type="component" value="Unassembled WGS sequence"/>
</dbReference>